<dbReference type="EMBL" id="UZAK01009192">
    <property type="protein sequence ID" value="VDO96281.1"/>
    <property type="molecule type" value="Genomic_DNA"/>
</dbReference>
<accession>A0A183JS23</accession>
<protein>
    <submittedName>
        <fullName evidence="3">Gag-pol polyprotein</fullName>
    </submittedName>
</protein>
<evidence type="ECO:0000313" key="3">
    <source>
        <dbReference type="WBParaSite" id="SCUD_0000551201-mRNA-1"/>
    </source>
</evidence>
<gene>
    <name evidence="1" type="ORF">SCUD_LOCUS5512</name>
</gene>
<reference evidence="1 2" key="2">
    <citation type="submission" date="2018-11" db="EMBL/GenBank/DDBJ databases">
        <authorList>
            <consortium name="Pathogen Informatics"/>
        </authorList>
    </citation>
    <scope>NUCLEOTIDE SEQUENCE [LARGE SCALE GENOMIC DNA]</scope>
    <source>
        <strain evidence="1">Dakar</strain>
        <strain evidence="2">Dakar, Senegal</strain>
    </source>
</reference>
<organism evidence="3">
    <name type="scientific">Schistosoma curassoni</name>
    <dbReference type="NCBI Taxonomy" id="6186"/>
    <lineage>
        <taxon>Eukaryota</taxon>
        <taxon>Metazoa</taxon>
        <taxon>Spiralia</taxon>
        <taxon>Lophotrochozoa</taxon>
        <taxon>Platyhelminthes</taxon>
        <taxon>Trematoda</taxon>
        <taxon>Digenea</taxon>
        <taxon>Strigeidida</taxon>
        <taxon>Schistosomatoidea</taxon>
        <taxon>Schistosomatidae</taxon>
        <taxon>Schistosoma</taxon>
    </lineage>
</organism>
<dbReference type="AlphaFoldDB" id="A0A183JS23"/>
<sequence>MEVPMAKRDENYDEPPAIPVRLAASTMPRQPPLLGVSSDHDIWKIRVMIYLRSVPTTEHFDYLLSYLDDESAKERQPTVLPHPIHPPKIGKF</sequence>
<proteinExistence type="predicted"/>
<name>A0A183JS23_9TREM</name>
<dbReference type="WBParaSite" id="SCUD_0000551201-mRNA-1">
    <property type="protein sequence ID" value="SCUD_0000551201-mRNA-1"/>
    <property type="gene ID" value="SCUD_0000551201"/>
</dbReference>
<dbReference type="Proteomes" id="UP000279833">
    <property type="component" value="Unassembled WGS sequence"/>
</dbReference>
<reference evidence="3" key="1">
    <citation type="submission" date="2016-06" db="UniProtKB">
        <authorList>
            <consortium name="WormBaseParasite"/>
        </authorList>
    </citation>
    <scope>IDENTIFICATION</scope>
</reference>
<evidence type="ECO:0000313" key="1">
    <source>
        <dbReference type="EMBL" id="VDO96281.1"/>
    </source>
</evidence>
<keyword evidence="2" id="KW-1185">Reference proteome</keyword>
<evidence type="ECO:0000313" key="2">
    <source>
        <dbReference type="Proteomes" id="UP000279833"/>
    </source>
</evidence>